<organism evidence="1 2">
    <name type="scientific">Eretmocerus hayati</name>
    <dbReference type="NCBI Taxonomy" id="131215"/>
    <lineage>
        <taxon>Eukaryota</taxon>
        <taxon>Metazoa</taxon>
        <taxon>Ecdysozoa</taxon>
        <taxon>Arthropoda</taxon>
        <taxon>Hexapoda</taxon>
        <taxon>Insecta</taxon>
        <taxon>Pterygota</taxon>
        <taxon>Neoptera</taxon>
        <taxon>Endopterygota</taxon>
        <taxon>Hymenoptera</taxon>
        <taxon>Apocrita</taxon>
        <taxon>Proctotrupomorpha</taxon>
        <taxon>Chalcidoidea</taxon>
        <taxon>Aphelinidae</taxon>
        <taxon>Aphelininae</taxon>
        <taxon>Eretmocerus</taxon>
    </lineage>
</organism>
<comment type="caution">
    <text evidence="1">The sequence shown here is derived from an EMBL/GenBank/DDBJ whole genome shotgun (WGS) entry which is preliminary data.</text>
</comment>
<reference evidence="1" key="1">
    <citation type="submission" date="2023-04" db="EMBL/GenBank/DDBJ databases">
        <title>A chromosome-level genome assembly of the parasitoid wasp Eretmocerus hayati.</title>
        <authorList>
            <person name="Zhong Y."/>
            <person name="Liu S."/>
            <person name="Liu Y."/>
        </authorList>
    </citation>
    <scope>NUCLEOTIDE SEQUENCE</scope>
    <source>
        <strain evidence="1">ZJU_SS_LIU_2023</strain>
    </source>
</reference>
<evidence type="ECO:0000313" key="1">
    <source>
        <dbReference type="EMBL" id="KAJ8665872.1"/>
    </source>
</evidence>
<keyword evidence="2" id="KW-1185">Reference proteome</keyword>
<dbReference type="Proteomes" id="UP001239111">
    <property type="component" value="Chromosome 4"/>
</dbReference>
<protein>
    <submittedName>
        <fullName evidence="1">Uncharacterized protein</fullName>
    </submittedName>
</protein>
<accession>A0ACC2N492</accession>
<gene>
    <name evidence="1" type="ORF">QAD02_007534</name>
</gene>
<name>A0ACC2N492_9HYME</name>
<sequence length="155" mass="16880">MGSPTTQLLPSSSSEAWHTVKRTLSWFAVFESRSDIDGPDPVELSATGKGAQLKCSTTHAHPGGRLATQKSGVLKKIYVFRRPAPILLRITVHLSWCEFPPPPSPHVLADTTPPLFSFSRFLLSTPDGLSEQTNLEVYPTGDLDADKGQRLSIPS</sequence>
<dbReference type="EMBL" id="CM056744">
    <property type="protein sequence ID" value="KAJ8665872.1"/>
    <property type="molecule type" value="Genomic_DNA"/>
</dbReference>
<proteinExistence type="predicted"/>
<evidence type="ECO:0000313" key="2">
    <source>
        <dbReference type="Proteomes" id="UP001239111"/>
    </source>
</evidence>